<accession>A0A538U565</accession>
<dbReference type="EMBL" id="VBPA01000160">
    <property type="protein sequence ID" value="TMQ71017.1"/>
    <property type="molecule type" value="Genomic_DNA"/>
</dbReference>
<evidence type="ECO:0000313" key="1">
    <source>
        <dbReference type="EMBL" id="TMQ71017.1"/>
    </source>
</evidence>
<evidence type="ECO:0000313" key="2">
    <source>
        <dbReference type="Proteomes" id="UP000319836"/>
    </source>
</evidence>
<comment type="caution">
    <text evidence="1">The sequence shown here is derived from an EMBL/GenBank/DDBJ whole genome shotgun (WGS) entry which is preliminary data.</text>
</comment>
<name>A0A538U565_UNCEI</name>
<gene>
    <name evidence="1" type="ORF">E6K80_06780</name>
</gene>
<sequence>MAWQSIVAWYDHRGGASYDVYAQRVLGSGMVDSRWPENGRALCTARNDQRNPVLVPDGRGGALVAWEDARESARRSVYAQRVLGSGSIAPGWPADGLAVAPDPGARRPALAVDGRGGAFVAWEDDRSGDANLVARHLTMDGVLDPRWPARGRVLCSAPGEQTGLVAEADGAGGAVVVWEDFRQEPSIPRSATTDGRCARRRDSS</sequence>
<protein>
    <submittedName>
        <fullName evidence="1">Uncharacterized protein</fullName>
    </submittedName>
</protein>
<organism evidence="1 2">
    <name type="scientific">Eiseniibacteriota bacterium</name>
    <dbReference type="NCBI Taxonomy" id="2212470"/>
    <lineage>
        <taxon>Bacteria</taxon>
        <taxon>Candidatus Eiseniibacteriota</taxon>
    </lineage>
</organism>
<reference evidence="1 2" key="1">
    <citation type="journal article" date="2019" name="Nat. Microbiol.">
        <title>Mediterranean grassland soil C-N compound turnover is dependent on rainfall and depth, and is mediated by genomically divergent microorganisms.</title>
        <authorList>
            <person name="Diamond S."/>
            <person name="Andeer P.F."/>
            <person name="Li Z."/>
            <person name="Crits-Christoph A."/>
            <person name="Burstein D."/>
            <person name="Anantharaman K."/>
            <person name="Lane K.R."/>
            <person name="Thomas B.C."/>
            <person name="Pan C."/>
            <person name="Northen T.R."/>
            <person name="Banfield J.F."/>
        </authorList>
    </citation>
    <scope>NUCLEOTIDE SEQUENCE [LARGE SCALE GENOMIC DNA]</scope>
    <source>
        <strain evidence="1">WS_10</strain>
    </source>
</reference>
<proteinExistence type="predicted"/>
<dbReference type="AlphaFoldDB" id="A0A538U565"/>
<dbReference type="Proteomes" id="UP000319836">
    <property type="component" value="Unassembled WGS sequence"/>
</dbReference>